<keyword evidence="2" id="KW-1185">Reference proteome</keyword>
<sequence>MKKLLFLSLITTLGFASTVNYENLSEEKKIVMETIDEFRNMQIKAFNYELSNYKFTNLKSSGQNFIDSLDEKNSKYNIGTFTNFVGDKNKYNINTNINFSKALDYEGNKTMFGATVGYTNSLINSNKINGINLGLNASAYIPDFKVRINTEHKFNYSIIDYNKDFKQNYMGIIGGLDFRLHFGKKYFVEPGLRASYTYNLKSEIRDQNNSLVKLVPSFNYNIGAFLRAGILFETKNKYKLSIGYAFDKRLKNSNKYEIFSREIINKKEDNYMVHSGDILVEMLFKDKHKLSLSLGKLSQAYSATLGYNYEW</sequence>
<accession>A0ABT7HJ35</accession>
<dbReference type="SUPFAM" id="SSF103515">
    <property type="entry name" value="Autotransporter"/>
    <property type="match status" value="1"/>
</dbReference>
<dbReference type="EMBL" id="JASSPP010000004">
    <property type="protein sequence ID" value="MDK9580535.1"/>
    <property type="molecule type" value="Genomic_DNA"/>
</dbReference>
<reference evidence="1 2" key="1">
    <citation type="submission" date="2023-06" db="EMBL/GenBank/DDBJ databases">
        <title>Antibody response to the Sneathia vaginalis cytopathogenic toxin A during pregnancy.</title>
        <authorList>
            <person name="Mccoy Z.T."/>
            <person name="Serrano M.G."/>
            <person name="Spaine K."/>
            <person name="Edwards D.J."/>
            <person name="Buck G.A."/>
            <person name="Jefferson K."/>
        </authorList>
    </citation>
    <scope>NUCLEOTIDE SEQUENCE [LARGE SCALE GENOMIC DNA]</scope>
    <source>
        <strain evidence="1 2">CCUG 42621</strain>
    </source>
</reference>
<dbReference type="Proteomes" id="UP001225134">
    <property type="component" value="Unassembled WGS sequence"/>
</dbReference>
<name>A0ABT7HJ35_9FUSO</name>
<protein>
    <recommendedName>
        <fullName evidence="3">Autotransporter outer membrane beta-barrel domain-containing protein</fullName>
    </recommendedName>
</protein>
<gene>
    <name evidence="1" type="ORF">QQA45_03265</name>
</gene>
<dbReference type="Gene3D" id="2.40.128.130">
    <property type="entry name" value="Autotransporter beta-domain"/>
    <property type="match status" value="1"/>
</dbReference>
<evidence type="ECO:0000313" key="2">
    <source>
        <dbReference type="Proteomes" id="UP001225134"/>
    </source>
</evidence>
<dbReference type="RefSeq" id="WP_285152847.1">
    <property type="nucleotide sequence ID" value="NZ_JASSPP010000004.1"/>
</dbReference>
<comment type="caution">
    <text evidence="1">The sequence shown here is derived from an EMBL/GenBank/DDBJ whole genome shotgun (WGS) entry which is preliminary data.</text>
</comment>
<evidence type="ECO:0008006" key="3">
    <source>
        <dbReference type="Google" id="ProtNLM"/>
    </source>
</evidence>
<dbReference type="InterPro" id="IPR036709">
    <property type="entry name" value="Autotransporte_beta_dom_sf"/>
</dbReference>
<evidence type="ECO:0000313" key="1">
    <source>
        <dbReference type="EMBL" id="MDK9580535.1"/>
    </source>
</evidence>
<organism evidence="1 2">
    <name type="scientific">Sneathia sanguinegens</name>
    <dbReference type="NCBI Taxonomy" id="40543"/>
    <lineage>
        <taxon>Bacteria</taxon>
        <taxon>Fusobacteriati</taxon>
        <taxon>Fusobacteriota</taxon>
        <taxon>Fusobacteriia</taxon>
        <taxon>Fusobacteriales</taxon>
        <taxon>Leptotrichiaceae</taxon>
        <taxon>Sneathia</taxon>
    </lineage>
</organism>
<proteinExistence type="predicted"/>